<organism evidence="2 3">
    <name type="scientific">Cuscuta europaea</name>
    <name type="common">European dodder</name>
    <dbReference type="NCBI Taxonomy" id="41803"/>
    <lineage>
        <taxon>Eukaryota</taxon>
        <taxon>Viridiplantae</taxon>
        <taxon>Streptophyta</taxon>
        <taxon>Embryophyta</taxon>
        <taxon>Tracheophyta</taxon>
        <taxon>Spermatophyta</taxon>
        <taxon>Magnoliopsida</taxon>
        <taxon>eudicotyledons</taxon>
        <taxon>Gunneridae</taxon>
        <taxon>Pentapetalae</taxon>
        <taxon>asterids</taxon>
        <taxon>lamiids</taxon>
        <taxon>Solanales</taxon>
        <taxon>Convolvulaceae</taxon>
        <taxon>Cuscuteae</taxon>
        <taxon>Cuscuta</taxon>
        <taxon>Cuscuta subgen. Cuscuta</taxon>
    </lineage>
</organism>
<reference evidence="2" key="1">
    <citation type="submission" date="2022-07" db="EMBL/GenBank/DDBJ databases">
        <authorList>
            <person name="Macas J."/>
            <person name="Novak P."/>
            <person name="Neumann P."/>
        </authorList>
    </citation>
    <scope>NUCLEOTIDE SEQUENCE</scope>
</reference>
<feature type="region of interest" description="Disordered" evidence="1">
    <location>
        <begin position="79"/>
        <end position="125"/>
    </location>
</feature>
<sequence length="125" mass="12375">MESANRPAEILHSDVDGGEDKVDPVFVVDREGLGSDRLCNDVLNGETGEVVALGVAVVGVLVGDADGAGYVCTGLVGVESDGGPPLGDGGGGGVEGGDGAEEVFDDELLGGGPASVPDKIDVNRR</sequence>
<name>A0A9P0ZCM6_CUSEU</name>
<gene>
    <name evidence="2" type="ORF">CEURO_LOCUS13040</name>
</gene>
<feature type="compositionally biased region" description="Basic and acidic residues" evidence="1">
    <location>
        <begin position="9"/>
        <end position="22"/>
    </location>
</feature>
<evidence type="ECO:0000313" key="3">
    <source>
        <dbReference type="Proteomes" id="UP001152484"/>
    </source>
</evidence>
<dbReference type="OrthoDB" id="1324172at2759"/>
<feature type="compositionally biased region" description="Gly residues" evidence="1">
    <location>
        <begin position="84"/>
        <end position="97"/>
    </location>
</feature>
<accession>A0A9P0ZCM6</accession>
<feature type="compositionally biased region" description="Acidic residues" evidence="1">
    <location>
        <begin position="98"/>
        <end position="108"/>
    </location>
</feature>
<proteinExistence type="predicted"/>
<dbReference type="EMBL" id="CAMAPE010000033">
    <property type="protein sequence ID" value="CAH9095214.1"/>
    <property type="molecule type" value="Genomic_DNA"/>
</dbReference>
<comment type="caution">
    <text evidence="2">The sequence shown here is derived from an EMBL/GenBank/DDBJ whole genome shotgun (WGS) entry which is preliminary data.</text>
</comment>
<dbReference type="Proteomes" id="UP001152484">
    <property type="component" value="Unassembled WGS sequence"/>
</dbReference>
<feature type="region of interest" description="Disordered" evidence="1">
    <location>
        <begin position="1"/>
        <end position="22"/>
    </location>
</feature>
<keyword evidence="3" id="KW-1185">Reference proteome</keyword>
<evidence type="ECO:0000313" key="2">
    <source>
        <dbReference type="EMBL" id="CAH9095214.1"/>
    </source>
</evidence>
<protein>
    <submittedName>
        <fullName evidence="2">Uncharacterized protein</fullName>
    </submittedName>
</protein>
<evidence type="ECO:0000256" key="1">
    <source>
        <dbReference type="SAM" id="MobiDB-lite"/>
    </source>
</evidence>
<dbReference type="AlphaFoldDB" id="A0A9P0ZCM6"/>